<dbReference type="Proteomes" id="UP000184076">
    <property type="component" value="Unassembled WGS sequence"/>
</dbReference>
<dbReference type="InterPro" id="IPR026289">
    <property type="entry name" value="SBP_TakP-like"/>
</dbReference>
<dbReference type="PIRSF" id="PIRSF039026">
    <property type="entry name" value="SiaP"/>
    <property type="match status" value="1"/>
</dbReference>
<dbReference type="PROSITE" id="PS51257">
    <property type="entry name" value="PROKAR_LIPOPROTEIN"/>
    <property type="match status" value="1"/>
</dbReference>
<evidence type="ECO:0000256" key="3">
    <source>
        <dbReference type="PIRSR" id="PIRSR039026-2"/>
    </source>
</evidence>
<sequence length="368" mass="40740">MFQRVVALASCLFVLIGCGVAAAAQYELKIQTAVPSSSMYFKTMERLGERIEKLSGGEIKVEVFADGAIVKAFEILDAVSDGIVNGGQAWTHYWSGKNPTGLLFAAPTAGLGKGLDQAALLSWAWEGDGHKLLNEYYQEVLGADVVAWMAMPMGPEPFGWFPKKFESMEELTKMKFRSPPGIPSESFREIGMPVVSMPGSEIVPAAQRGVIDAAEWISPGDDLYLGLADVWKHYYIQGLHQVDSIGDVYINKEWFESLPERLQFVIQESMKAAVADQINMNVSVNSAAIKKLVDEKGVQLHETPEDYYKAYMKATTKILDKYSEKDPFFKKVRASLEDWADLTVPYQVQVNGAYYKMGKTALESGAVK</sequence>
<feature type="signal peptide" evidence="4">
    <location>
        <begin position="1"/>
        <end position="23"/>
    </location>
</feature>
<dbReference type="STRING" id="1121391.SAMN02745206_03563"/>
<organism evidence="5 6">
    <name type="scientific">Desulfacinum infernum DSM 9756</name>
    <dbReference type="NCBI Taxonomy" id="1121391"/>
    <lineage>
        <taxon>Bacteria</taxon>
        <taxon>Pseudomonadati</taxon>
        <taxon>Thermodesulfobacteriota</taxon>
        <taxon>Syntrophobacteria</taxon>
        <taxon>Syntrophobacterales</taxon>
        <taxon>Syntrophobacteraceae</taxon>
        <taxon>Desulfacinum</taxon>
    </lineage>
</organism>
<dbReference type="RefSeq" id="WP_073041926.1">
    <property type="nucleotide sequence ID" value="NZ_FQVB01000054.1"/>
</dbReference>
<dbReference type="InterPro" id="IPR018389">
    <property type="entry name" value="DctP_fam"/>
</dbReference>
<dbReference type="PANTHER" id="PTHR33376">
    <property type="match status" value="1"/>
</dbReference>
<dbReference type="PANTHER" id="PTHR33376:SF5">
    <property type="entry name" value="EXTRACYTOPLASMIC SOLUTE RECEPTOR PROTEIN"/>
    <property type="match status" value="1"/>
</dbReference>
<feature type="binding site" evidence="3">
    <location>
        <position position="216"/>
    </location>
    <ligand>
        <name>Na(+)</name>
        <dbReference type="ChEBI" id="CHEBI:29101"/>
    </ligand>
</feature>
<dbReference type="GO" id="GO:0031317">
    <property type="term" value="C:tripartite ATP-independent periplasmic transporter complex"/>
    <property type="evidence" value="ECO:0007669"/>
    <property type="project" value="InterPro"/>
</dbReference>
<feature type="chain" id="PRO_5012274054" evidence="4">
    <location>
        <begin position="24"/>
        <end position="368"/>
    </location>
</feature>
<feature type="binding site" evidence="2">
    <location>
        <position position="156"/>
    </location>
    <ligand>
        <name>substrate</name>
    </ligand>
</feature>
<dbReference type="GO" id="GO:0055085">
    <property type="term" value="P:transmembrane transport"/>
    <property type="evidence" value="ECO:0007669"/>
    <property type="project" value="InterPro"/>
</dbReference>
<reference evidence="6" key="1">
    <citation type="submission" date="2016-11" db="EMBL/GenBank/DDBJ databases">
        <authorList>
            <person name="Varghese N."/>
            <person name="Submissions S."/>
        </authorList>
    </citation>
    <scope>NUCLEOTIDE SEQUENCE [LARGE SCALE GENOMIC DNA]</scope>
    <source>
        <strain evidence="6">DSM 9756</strain>
    </source>
</reference>
<dbReference type="Gene3D" id="3.40.190.10">
    <property type="entry name" value="Periplasmic binding protein-like II"/>
    <property type="match status" value="1"/>
</dbReference>
<protein>
    <submittedName>
        <fullName evidence="5">TRAP-type mannitol/chloroaromatic compound transport system, substrate-binding protein</fullName>
    </submittedName>
</protein>
<keyword evidence="3" id="KW-0479">Metal-binding</keyword>
<dbReference type="Gene3D" id="3.40.190.170">
    <property type="entry name" value="Bacterial extracellular solute-binding protein, family 7"/>
    <property type="match status" value="1"/>
</dbReference>
<dbReference type="CDD" id="cd13604">
    <property type="entry name" value="PBP2_TRAP_ketoacid_lactate_like"/>
    <property type="match status" value="1"/>
</dbReference>
<evidence type="ECO:0000313" key="5">
    <source>
        <dbReference type="EMBL" id="SHG25560.1"/>
    </source>
</evidence>
<evidence type="ECO:0000313" key="6">
    <source>
        <dbReference type="Proteomes" id="UP000184076"/>
    </source>
</evidence>
<name>A0A1M5ICE0_9BACT</name>
<evidence type="ECO:0000256" key="2">
    <source>
        <dbReference type="PIRSR" id="PIRSR039026-1"/>
    </source>
</evidence>
<feature type="binding site" evidence="3">
    <location>
        <position position="215"/>
    </location>
    <ligand>
        <name>substrate</name>
    </ligand>
</feature>
<feature type="binding site" evidence="3">
    <location>
        <position position="241"/>
    </location>
    <ligand>
        <name>substrate</name>
    </ligand>
</feature>
<keyword evidence="6" id="KW-1185">Reference proteome</keyword>
<evidence type="ECO:0000256" key="1">
    <source>
        <dbReference type="ARBA" id="ARBA00022729"/>
    </source>
</evidence>
<dbReference type="AlphaFoldDB" id="A0A1M5ICE0"/>
<dbReference type="InterPro" id="IPR038404">
    <property type="entry name" value="TRAP_DctP_sf"/>
</dbReference>
<keyword evidence="1 4" id="KW-0732">Signal</keyword>
<feature type="binding site" evidence="2">
    <location>
        <position position="177"/>
    </location>
    <ligand>
        <name>substrate</name>
    </ligand>
</feature>
<proteinExistence type="predicted"/>
<gene>
    <name evidence="5" type="ORF">SAMN02745206_03563</name>
</gene>
<accession>A0A1M5ICE0</accession>
<dbReference type="GO" id="GO:0046872">
    <property type="term" value="F:metal ion binding"/>
    <property type="evidence" value="ECO:0007669"/>
    <property type="project" value="UniProtKB-KW"/>
</dbReference>
<dbReference type="Pfam" id="PF03480">
    <property type="entry name" value="DctP"/>
    <property type="match status" value="1"/>
</dbReference>
<evidence type="ECO:0000256" key="4">
    <source>
        <dbReference type="SAM" id="SignalP"/>
    </source>
</evidence>
<dbReference type="EMBL" id="FQVB01000054">
    <property type="protein sequence ID" value="SHG25560.1"/>
    <property type="molecule type" value="Genomic_DNA"/>
</dbReference>